<evidence type="ECO:0000256" key="1">
    <source>
        <dbReference type="ARBA" id="ARBA00022670"/>
    </source>
</evidence>
<organism evidence="15 16">
    <name type="scientific">Magallana gigas</name>
    <name type="common">Pacific oyster</name>
    <name type="synonym">Crassostrea gigas</name>
    <dbReference type="NCBI Taxonomy" id="29159"/>
    <lineage>
        <taxon>Eukaryota</taxon>
        <taxon>Metazoa</taxon>
        <taxon>Spiralia</taxon>
        <taxon>Lophotrochozoa</taxon>
        <taxon>Mollusca</taxon>
        <taxon>Bivalvia</taxon>
        <taxon>Autobranchia</taxon>
        <taxon>Pteriomorphia</taxon>
        <taxon>Ostreida</taxon>
        <taxon>Ostreoidea</taxon>
        <taxon>Ostreidae</taxon>
        <taxon>Magallana</taxon>
    </lineage>
</organism>
<reference evidence="15" key="1">
    <citation type="submission" date="2022-08" db="UniProtKB">
        <authorList>
            <consortium name="EnsemblMetazoa"/>
        </authorList>
    </citation>
    <scope>IDENTIFICATION</scope>
    <source>
        <strain evidence="15">05x7-T-G4-1.051#20</strain>
    </source>
</reference>
<dbReference type="PROSITE" id="PS01180">
    <property type="entry name" value="CUB"/>
    <property type="match status" value="1"/>
</dbReference>
<dbReference type="OMA" id="NGRLWPN"/>
<dbReference type="InterPro" id="IPR000742">
    <property type="entry name" value="EGF"/>
</dbReference>
<feature type="domain" description="CUB" evidence="11">
    <location>
        <begin position="357"/>
        <end position="475"/>
    </location>
</feature>
<dbReference type="OrthoDB" id="6134225at2759"/>
<evidence type="ECO:0000256" key="2">
    <source>
        <dbReference type="ARBA" id="ARBA00022723"/>
    </source>
</evidence>
<dbReference type="GO" id="GO:0016020">
    <property type="term" value="C:membrane"/>
    <property type="evidence" value="ECO:0007669"/>
    <property type="project" value="InterPro"/>
</dbReference>
<dbReference type="Proteomes" id="UP000005408">
    <property type="component" value="Unassembled WGS sequence"/>
</dbReference>
<evidence type="ECO:0000256" key="3">
    <source>
        <dbReference type="ARBA" id="ARBA00022801"/>
    </source>
</evidence>
<feature type="disulfide bond" evidence="7">
    <location>
        <begin position="502"/>
        <end position="511"/>
    </location>
</feature>
<dbReference type="Pfam" id="PF00008">
    <property type="entry name" value="EGF"/>
    <property type="match status" value="1"/>
</dbReference>
<keyword evidence="6 7" id="KW-1015">Disulfide bond</keyword>
<feature type="signal peptide" evidence="9">
    <location>
        <begin position="1"/>
        <end position="19"/>
    </location>
</feature>
<keyword evidence="5 8" id="KW-0482">Metalloprotease</keyword>
<dbReference type="PANTHER" id="PTHR10127">
    <property type="entry name" value="DISCOIDIN, CUB, EGF, LAMININ , AND ZINC METALLOPROTEASE DOMAIN CONTAINING"/>
    <property type="match status" value="1"/>
</dbReference>
<feature type="domain" description="EGF-like" evidence="12">
    <location>
        <begin position="475"/>
        <end position="512"/>
    </location>
</feature>
<dbReference type="PROSITE" id="PS51864">
    <property type="entry name" value="ASTACIN"/>
    <property type="match status" value="1"/>
</dbReference>
<dbReference type="InterPro" id="IPR000859">
    <property type="entry name" value="CUB_dom"/>
</dbReference>
<dbReference type="PRINTS" id="PR00480">
    <property type="entry name" value="ASTACIN"/>
</dbReference>
<feature type="domain" description="Peptidase M12A" evidence="14">
    <location>
        <begin position="112"/>
        <end position="315"/>
    </location>
</feature>
<dbReference type="InterPro" id="IPR000998">
    <property type="entry name" value="MAM_dom"/>
</dbReference>
<evidence type="ECO:0000259" key="13">
    <source>
        <dbReference type="PROSITE" id="PS50060"/>
    </source>
</evidence>
<name>A0A8W8M801_MAGGI</name>
<proteinExistence type="predicted"/>
<dbReference type="SMART" id="SM00042">
    <property type="entry name" value="CUB"/>
    <property type="match status" value="1"/>
</dbReference>
<dbReference type="InterPro" id="IPR035914">
    <property type="entry name" value="Sperma_CUB_dom_sf"/>
</dbReference>
<keyword evidence="16" id="KW-1185">Reference proteome</keyword>
<dbReference type="SUPFAM" id="SSF49854">
    <property type="entry name" value="Spermadhesin, CUB domain"/>
    <property type="match status" value="1"/>
</dbReference>
<feature type="chain" id="PRO_5036515692" description="Metalloendopeptidase" evidence="9">
    <location>
        <begin position="20"/>
        <end position="701"/>
    </location>
</feature>
<keyword evidence="9" id="KW-0732">Signal</keyword>
<dbReference type="PROSITE" id="PS00022">
    <property type="entry name" value="EGF_1"/>
    <property type="match status" value="1"/>
</dbReference>
<evidence type="ECO:0000256" key="7">
    <source>
        <dbReference type="PROSITE-ProRule" id="PRU00076"/>
    </source>
</evidence>
<feature type="region of interest" description="Disordered" evidence="10">
    <location>
        <begin position="31"/>
        <end position="71"/>
    </location>
</feature>
<evidence type="ECO:0000256" key="8">
    <source>
        <dbReference type="PROSITE-ProRule" id="PRU01211"/>
    </source>
</evidence>
<feature type="compositionally biased region" description="Basic and acidic residues" evidence="10">
    <location>
        <begin position="55"/>
        <end position="65"/>
    </location>
</feature>
<dbReference type="InterPro" id="IPR024079">
    <property type="entry name" value="MetalloPept_cat_dom_sf"/>
</dbReference>
<feature type="binding site" evidence="8">
    <location>
        <position position="218"/>
    </location>
    <ligand>
        <name>Zn(2+)</name>
        <dbReference type="ChEBI" id="CHEBI:29105"/>
        <note>catalytic</note>
    </ligand>
</feature>
<dbReference type="EnsemblMetazoa" id="G31686.1">
    <property type="protein sequence ID" value="G31686.1:cds"/>
    <property type="gene ID" value="G31686"/>
</dbReference>
<dbReference type="GO" id="GO:0006508">
    <property type="term" value="P:proteolysis"/>
    <property type="evidence" value="ECO:0007669"/>
    <property type="project" value="UniProtKB-KW"/>
</dbReference>
<evidence type="ECO:0000313" key="16">
    <source>
        <dbReference type="Proteomes" id="UP000005408"/>
    </source>
</evidence>
<feature type="disulfide bond" evidence="8">
    <location>
        <begin position="159"/>
        <end position="314"/>
    </location>
</feature>
<dbReference type="PROSITE" id="PS50060">
    <property type="entry name" value="MAM_2"/>
    <property type="match status" value="1"/>
</dbReference>
<dbReference type="Gene3D" id="3.40.390.10">
    <property type="entry name" value="Collagenase (Catalytic Domain)"/>
    <property type="match status" value="1"/>
</dbReference>
<dbReference type="InterPro" id="IPR001506">
    <property type="entry name" value="Peptidase_M12A"/>
</dbReference>
<feature type="compositionally biased region" description="Basic and acidic residues" evidence="10">
    <location>
        <begin position="36"/>
        <end position="47"/>
    </location>
</feature>
<dbReference type="EC" id="3.4.24.-" evidence="9"/>
<dbReference type="SUPFAM" id="SSF49899">
    <property type="entry name" value="Concanavalin A-like lectins/glucanases"/>
    <property type="match status" value="1"/>
</dbReference>
<feature type="active site" evidence="8">
    <location>
        <position position="215"/>
    </location>
</feature>
<dbReference type="SUPFAM" id="SSF55486">
    <property type="entry name" value="Metalloproteases ('zincins'), catalytic domain"/>
    <property type="match status" value="1"/>
</dbReference>
<evidence type="ECO:0000256" key="9">
    <source>
        <dbReference type="RuleBase" id="RU361183"/>
    </source>
</evidence>
<keyword evidence="1 8" id="KW-0645">Protease</keyword>
<comment type="cofactor">
    <cofactor evidence="8 9">
        <name>Zn(2+)</name>
        <dbReference type="ChEBI" id="CHEBI:29105"/>
    </cofactor>
    <text evidence="8 9">Binds 1 zinc ion per subunit.</text>
</comment>
<dbReference type="PANTHER" id="PTHR10127:SF780">
    <property type="entry name" value="METALLOENDOPEPTIDASE"/>
    <property type="match status" value="1"/>
</dbReference>
<dbReference type="Pfam" id="PF01400">
    <property type="entry name" value="Astacin"/>
    <property type="match status" value="1"/>
</dbReference>
<feature type="binding site" evidence="8">
    <location>
        <position position="214"/>
    </location>
    <ligand>
        <name>Zn(2+)</name>
        <dbReference type="ChEBI" id="CHEBI:29105"/>
        <note>catalytic</note>
    </ligand>
</feature>
<evidence type="ECO:0000259" key="11">
    <source>
        <dbReference type="PROSITE" id="PS01180"/>
    </source>
</evidence>
<feature type="domain" description="MAM" evidence="13">
    <location>
        <begin position="509"/>
        <end position="676"/>
    </location>
</feature>
<dbReference type="InterPro" id="IPR013320">
    <property type="entry name" value="ConA-like_dom_sf"/>
</dbReference>
<comment type="caution">
    <text evidence="7">Lacks conserved residue(s) required for the propagation of feature annotation.</text>
</comment>
<keyword evidence="3 8" id="KW-0378">Hydrolase</keyword>
<dbReference type="CDD" id="cd00054">
    <property type="entry name" value="EGF_CA"/>
    <property type="match status" value="1"/>
</dbReference>
<dbReference type="AlphaFoldDB" id="A0A8W8M801"/>
<dbReference type="Gene3D" id="2.60.120.290">
    <property type="entry name" value="Spermadhesin, CUB domain"/>
    <property type="match status" value="1"/>
</dbReference>
<dbReference type="Gene3D" id="2.10.25.10">
    <property type="entry name" value="Laminin"/>
    <property type="match status" value="1"/>
</dbReference>
<dbReference type="PROSITE" id="PS50026">
    <property type="entry name" value="EGF_3"/>
    <property type="match status" value="1"/>
</dbReference>
<keyword evidence="2 8" id="KW-0479">Metal-binding</keyword>
<feature type="binding site" evidence="8">
    <location>
        <position position="224"/>
    </location>
    <ligand>
        <name>Zn(2+)</name>
        <dbReference type="ChEBI" id="CHEBI:29105"/>
        <note>catalytic</note>
    </ligand>
</feature>
<dbReference type="Pfam" id="PF00629">
    <property type="entry name" value="MAM"/>
    <property type="match status" value="1"/>
</dbReference>
<dbReference type="GO" id="GO:0008270">
    <property type="term" value="F:zinc ion binding"/>
    <property type="evidence" value="ECO:0007669"/>
    <property type="project" value="UniProtKB-UniRule"/>
</dbReference>
<keyword evidence="7" id="KW-0245">EGF-like domain</keyword>
<evidence type="ECO:0000256" key="6">
    <source>
        <dbReference type="ARBA" id="ARBA00023157"/>
    </source>
</evidence>
<dbReference type="SMART" id="SM00235">
    <property type="entry name" value="ZnMc"/>
    <property type="match status" value="1"/>
</dbReference>
<dbReference type="SUPFAM" id="SSF57196">
    <property type="entry name" value="EGF/Laminin"/>
    <property type="match status" value="1"/>
</dbReference>
<protein>
    <recommendedName>
        <fullName evidence="9">Metalloendopeptidase</fullName>
        <ecNumber evidence="9">3.4.24.-</ecNumber>
    </recommendedName>
</protein>
<evidence type="ECO:0000259" key="14">
    <source>
        <dbReference type="PROSITE" id="PS51864"/>
    </source>
</evidence>
<dbReference type="Gene3D" id="2.60.120.200">
    <property type="match status" value="1"/>
</dbReference>
<evidence type="ECO:0000256" key="4">
    <source>
        <dbReference type="ARBA" id="ARBA00022833"/>
    </source>
</evidence>
<evidence type="ECO:0000313" key="15">
    <source>
        <dbReference type="EnsemblMetazoa" id="G31686.1:cds"/>
    </source>
</evidence>
<dbReference type="SMART" id="SM00181">
    <property type="entry name" value="EGF"/>
    <property type="match status" value="2"/>
</dbReference>
<accession>A0A8W8M801</accession>
<dbReference type="InterPro" id="IPR006026">
    <property type="entry name" value="Peptidase_Metallo"/>
</dbReference>
<keyword evidence="4 8" id="KW-0862">Zinc</keyword>
<sequence>MKLVFLFCIVSTTIGLSEGFQGGNLLDSILQTNEKPSNDDPLEKDLDPDSDLENDAEKQSVDTKNGKFKPKNIHPELKKYLQNQKYDHHILNFPKGLPHPEEKQSTPLSKRNFKEDSPLLWQNGVIPYVIDYASFDSSDASRLYNLIYWAVEIIHNSSCVTWKPRENEQEYVRIFNGEDCSSVVGKSGDISELTSGQTLSLNSLNCLYLDVVIHEMLHAMGGDHEQTRGDRNRHVKFNWDNMIEKNAYNNFLQPTKNDAPYDLSSIMQYGLWDFSKNKEKVMELINPDLEYLVTESGKTLTIYDIAEINDAYHCTASCTNVCKNGGVLKQSNSVCSCACPSGLKGSDCSQLDTSPGCGGFINLSEGQTSALSLINYVSSGLTCTWLMKGTPGTRIKAKINAMKLPYSSHYDCYHWLEFKDNLIGQSGKEECGDVGGAEFVKSLYGDPSMMMIRFNSAKHSDKTPGLGFNVTVEAYRSGCIGFPCKNGGKCTETENAGFVCTCAEDWSGSTCDFLGADSTNVCTLDNDLYTCAFKQDRTESQFQWEISSIFPASTNNNQALILYPLGEYEVCDGSKSILTTSATFEANKRCLSFRYIFPTNNLTDNFPSSVSIFYEGDGLAKTNALMLTKENATEAWVDQEVTIPSVNNLKLTIEGTLGYQEVVLDDLTIKPNGCGESVPCFDFNPCKNGTNCVPSHQRGPC</sequence>
<evidence type="ECO:0000256" key="5">
    <source>
        <dbReference type="ARBA" id="ARBA00023049"/>
    </source>
</evidence>
<evidence type="ECO:0000259" key="12">
    <source>
        <dbReference type="PROSITE" id="PS50026"/>
    </source>
</evidence>
<evidence type="ECO:0000256" key="10">
    <source>
        <dbReference type="SAM" id="MobiDB-lite"/>
    </source>
</evidence>
<dbReference type="GO" id="GO:0004222">
    <property type="term" value="F:metalloendopeptidase activity"/>
    <property type="evidence" value="ECO:0007669"/>
    <property type="project" value="UniProtKB-UniRule"/>
</dbReference>